<evidence type="ECO:0000313" key="3">
    <source>
        <dbReference type="Proteomes" id="UP000256970"/>
    </source>
</evidence>
<keyword evidence="3" id="KW-1185">Reference proteome</keyword>
<dbReference type="EMBL" id="FNXT01000852">
    <property type="protein sequence ID" value="SZX68359.1"/>
    <property type="molecule type" value="Genomic_DNA"/>
</dbReference>
<sequence length="418" mass="41886">MVLHLLLCPRGLQARPAPPWIFSHRVLQQSAAGPAAVTDRSGTFGAAPADSADCAAVCKSALSMSDINGGVQGQQACAVYNEAAWLPSISSTADFRQHASYGVKASPAQDAACFVHSSSSSSSQPASTPFKPWQRGSTALPAFWCLCQQQQGAAGAAWTTQGPCSAGGTAVCRLTRRNNQLGGIVAQQQQVGCESANAVTYNAAEFQELCTSTQQAGSKVAASPSPATAISPSSSPAATTSSPPSPSPSRKLAPVSPAASPSTPAPVPASSSAPASAPAPATPPALTPASAAAPAPPAPAASAPAPAAAAVPAASAPGPSIVIINPGRPPLVVAPAAASQRSAPTPNTVVYTPSAANAAAAPRVVVLTPAPGQQTVIMPNAGGNCCRRHLLLPQHYFHPSRPVWPFPPEAIVRRFAVC</sequence>
<evidence type="ECO:0000313" key="2">
    <source>
        <dbReference type="EMBL" id="SZX68359.1"/>
    </source>
</evidence>
<protein>
    <submittedName>
        <fullName evidence="2">Uncharacterized protein</fullName>
    </submittedName>
</protein>
<gene>
    <name evidence="2" type="ORF">BQ4739_LOCUS8718</name>
</gene>
<organism evidence="2 3">
    <name type="scientific">Tetradesmus obliquus</name>
    <name type="common">Green alga</name>
    <name type="synonym">Acutodesmus obliquus</name>
    <dbReference type="NCBI Taxonomy" id="3088"/>
    <lineage>
        <taxon>Eukaryota</taxon>
        <taxon>Viridiplantae</taxon>
        <taxon>Chlorophyta</taxon>
        <taxon>core chlorophytes</taxon>
        <taxon>Chlorophyceae</taxon>
        <taxon>CS clade</taxon>
        <taxon>Sphaeropleales</taxon>
        <taxon>Scenedesmaceae</taxon>
        <taxon>Tetradesmus</taxon>
    </lineage>
</organism>
<feature type="compositionally biased region" description="Low complexity" evidence="1">
    <location>
        <begin position="253"/>
        <end position="279"/>
    </location>
</feature>
<name>A0A383VU50_TETOB</name>
<feature type="compositionally biased region" description="Low complexity" evidence="1">
    <location>
        <begin position="221"/>
        <end position="242"/>
    </location>
</feature>
<proteinExistence type="predicted"/>
<accession>A0A383VU50</accession>
<dbReference type="Proteomes" id="UP000256970">
    <property type="component" value="Unassembled WGS sequence"/>
</dbReference>
<reference evidence="2 3" key="1">
    <citation type="submission" date="2016-10" db="EMBL/GenBank/DDBJ databases">
        <authorList>
            <person name="Cai Z."/>
        </authorList>
    </citation>
    <scope>NUCLEOTIDE SEQUENCE [LARGE SCALE GENOMIC DNA]</scope>
</reference>
<evidence type="ECO:0000256" key="1">
    <source>
        <dbReference type="SAM" id="MobiDB-lite"/>
    </source>
</evidence>
<dbReference type="AlphaFoldDB" id="A0A383VU50"/>
<feature type="region of interest" description="Disordered" evidence="1">
    <location>
        <begin position="221"/>
        <end position="303"/>
    </location>
</feature>